<keyword evidence="3" id="KW-1185">Reference proteome</keyword>
<evidence type="ECO:0000256" key="1">
    <source>
        <dbReference type="SAM" id="Coils"/>
    </source>
</evidence>
<dbReference type="EMBL" id="BLXT01006386">
    <property type="protein sequence ID" value="GFO31277.1"/>
    <property type="molecule type" value="Genomic_DNA"/>
</dbReference>
<accession>A0AAV4CIV0</accession>
<name>A0AAV4CIV0_9GAST</name>
<sequence>MDKLVEKTKAIECVFTLHVPEGISEDRLREMKPRLESEIKDLERAENKYEFDDEELCQTLDLLTWVEFKIGSKLTASELNDKAIAKANSSLESLFSRGNRIHLLWSKGDLIRLKSDINEIEMMKENALQHGPCYMITTVKARQAYCYYRLNGPKNLKRAITLYEEALATFPEMHLWRFQAGRAYRRFSHPNMFVENDIDSKLRCERGAKAGVLLHQVTEQSKNPRLQAYAFSDLAECASNRIETGRNVMDFCRQALILCGNDPYVLLYCGKSLQYTDTEKAVELLTKAARISRTSHAFHQLGRLTDNAMNLDLKKDAEEMLIKALSISFKLLSREETEEYLAESLRELQKIEDNHDTPEELKLLSRAHRLAKDPQKSMKALEKLFEIDESEDASLTMSALETYVDLGHLEEALALMNRCRDSHTIDSNLRNKLALGAARRRLLQYGGDATLVFKSTFDSYISDSCDKLDVLIVYDDSRESARDIASLGYICRQLQNLMKTVFGLNASNNIQGCCAGVPEASTQLDEMTKAKLVLLVFGSEKLDGYFESLLRFLPKVMERGEDNQSPPQVLVAATEARVKLPSSVKYFQKIQLNSVVDSLQEYEQWRRQRAADVLYEPLNHGRITGCVDNMISFFCSLLSISWPL</sequence>
<dbReference type="AlphaFoldDB" id="A0AAV4CIV0"/>
<proteinExistence type="predicted"/>
<gene>
    <name evidence="2" type="ORF">PoB_005778200</name>
</gene>
<dbReference type="Gene3D" id="1.25.40.10">
    <property type="entry name" value="Tetratricopeptide repeat domain"/>
    <property type="match status" value="1"/>
</dbReference>
<comment type="caution">
    <text evidence="2">The sequence shown here is derived from an EMBL/GenBank/DDBJ whole genome shotgun (WGS) entry which is preliminary data.</text>
</comment>
<evidence type="ECO:0000313" key="2">
    <source>
        <dbReference type="EMBL" id="GFO31277.1"/>
    </source>
</evidence>
<keyword evidence="1" id="KW-0175">Coiled coil</keyword>
<feature type="coiled-coil region" evidence="1">
    <location>
        <begin position="25"/>
        <end position="55"/>
    </location>
</feature>
<evidence type="ECO:0000313" key="3">
    <source>
        <dbReference type="Proteomes" id="UP000735302"/>
    </source>
</evidence>
<organism evidence="2 3">
    <name type="scientific">Plakobranchus ocellatus</name>
    <dbReference type="NCBI Taxonomy" id="259542"/>
    <lineage>
        <taxon>Eukaryota</taxon>
        <taxon>Metazoa</taxon>
        <taxon>Spiralia</taxon>
        <taxon>Lophotrochozoa</taxon>
        <taxon>Mollusca</taxon>
        <taxon>Gastropoda</taxon>
        <taxon>Heterobranchia</taxon>
        <taxon>Euthyneura</taxon>
        <taxon>Panpulmonata</taxon>
        <taxon>Sacoglossa</taxon>
        <taxon>Placobranchoidea</taxon>
        <taxon>Plakobranchidae</taxon>
        <taxon>Plakobranchus</taxon>
    </lineage>
</organism>
<dbReference type="SUPFAM" id="SSF48452">
    <property type="entry name" value="TPR-like"/>
    <property type="match status" value="1"/>
</dbReference>
<reference evidence="2 3" key="1">
    <citation type="journal article" date="2021" name="Elife">
        <title>Chloroplast acquisition without the gene transfer in kleptoplastic sea slugs, Plakobranchus ocellatus.</title>
        <authorList>
            <person name="Maeda T."/>
            <person name="Takahashi S."/>
            <person name="Yoshida T."/>
            <person name="Shimamura S."/>
            <person name="Takaki Y."/>
            <person name="Nagai Y."/>
            <person name="Toyoda A."/>
            <person name="Suzuki Y."/>
            <person name="Arimoto A."/>
            <person name="Ishii H."/>
            <person name="Satoh N."/>
            <person name="Nishiyama T."/>
            <person name="Hasebe M."/>
            <person name="Maruyama T."/>
            <person name="Minagawa J."/>
            <person name="Obokata J."/>
            <person name="Shigenobu S."/>
        </authorList>
    </citation>
    <scope>NUCLEOTIDE SEQUENCE [LARGE SCALE GENOMIC DNA]</scope>
</reference>
<protein>
    <submittedName>
        <fullName evidence="2">Uncharacterized protein</fullName>
    </submittedName>
</protein>
<dbReference type="InterPro" id="IPR011990">
    <property type="entry name" value="TPR-like_helical_dom_sf"/>
</dbReference>
<dbReference type="Proteomes" id="UP000735302">
    <property type="component" value="Unassembled WGS sequence"/>
</dbReference>